<dbReference type="EMBL" id="JWZX01003044">
    <property type="protein sequence ID" value="KOO24867.1"/>
    <property type="molecule type" value="Genomic_DNA"/>
</dbReference>
<feature type="region of interest" description="Disordered" evidence="1">
    <location>
        <begin position="290"/>
        <end position="369"/>
    </location>
</feature>
<feature type="compositionally biased region" description="Pro residues" evidence="1">
    <location>
        <begin position="310"/>
        <end position="320"/>
    </location>
</feature>
<gene>
    <name evidence="2" type="ORF">Ctob_003027</name>
</gene>
<feature type="region of interest" description="Disordered" evidence="1">
    <location>
        <begin position="30"/>
        <end position="80"/>
    </location>
</feature>
<dbReference type="AlphaFoldDB" id="A0A0M0JES3"/>
<sequence>MAPGWDVGEMPNVGMPYMEYPLYAPQQYSQRDQDNMRTLDPHAVKLEEQQREQRRSETGWASSTRGAYKPLGPPDLTLPESGSELRRIKYAAAEPSKPHLVMPGQRKRGQAAVREVGEIEQLELDQPIRASVRQFCYAYYVVTLRERCNLRISVKAISGDPDVFVSTDSLFPTIDDHLWRSGGKGDDVVLIETDHPRYVTGPLADYHIGVYAICDSEFELTATLAEVPLTNSMKKFDGALGNGYGTLTQLLSKAEERRRLCSFGRPALVKPVIKDTSTLYRHLPAHLKTKLQPAKPSAAPSAAPVAASPEPSPASPPPAAAPRRQASFNLPLGESTSPNASPNASPDNSPDISPDHSAQGGEWPGSGARPAHTPLSVLLTPYLATAYFGAGLTPRMGGPKQAVAALPAATPSAQSASAHGGSIDRRSSITITLTEPPSAHAPRPPMHPWLPGASEPSMISELEEVASRASPDLRPLIMNLRHTALKEDMARQMERVACALEAERGFILDLKHTALENMLRATQEKISRGGEVSVAAEDPTDSLRAMRSDANRI</sequence>
<keyword evidence="3" id="KW-1185">Reference proteome</keyword>
<feature type="compositionally biased region" description="Basic and acidic residues" evidence="1">
    <location>
        <begin position="31"/>
        <end position="57"/>
    </location>
</feature>
<accession>A0A0M0JES3</accession>
<comment type="caution">
    <text evidence="2">The sequence shown here is derived from an EMBL/GenBank/DDBJ whole genome shotgun (WGS) entry which is preliminary data.</text>
</comment>
<evidence type="ECO:0000256" key="1">
    <source>
        <dbReference type="SAM" id="MobiDB-lite"/>
    </source>
</evidence>
<name>A0A0M0JES3_9EUKA</name>
<evidence type="ECO:0000313" key="2">
    <source>
        <dbReference type="EMBL" id="KOO24867.1"/>
    </source>
</evidence>
<proteinExistence type="predicted"/>
<dbReference type="OrthoDB" id="10046613at2759"/>
<evidence type="ECO:0000313" key="3">
    <source>
        <dbReference type="Proteomes" id="UP000037460"/>
    </source>
</evidence>
<reference evidence="3" key="1">
    <citation type="journal article" date="2015" name="PLoS Genet.">
        <title>Genome Sequence and Transcriptome Analyses of Chrysochromulina tobin: Metabolic Tools for Enhanced Algal Fitness in the Prominent Order Prymnesiales (Haptophyceae).</title>
        <authorList>
            <person name="Hovde B.T."/>
            <person name="Deodato C.R."/>
            <person name="Hunsperger H.M."/>
            <person name="Ryken S.A."/>
            <person name="Yost W."/>
            <person name="Jha R.K."/>
            <person name="Patterson J."/>
            <person name="Monnat R.J. Jr."/>
            <person name="Barlow S.B."/>
            <person name="Starkenburg S.R."/>
            <person name="Cattolico R.A."/>
        </authorList>
    </citation>
    <scope>NUCLEOTIDE SEQUENCE</scope>
    <source>
        <strain evidence="3">CCMP291</strain>
    </source>
</reference>
<protein>
    <submittedName>
        <fullName evidence="2">Uncharacterized protein</fullName>
    </submittedName>
</protein>
<dbReference type="Proteomes" id="UP000037460">
    <property type="component" value="Unassembled WGS sequence"/>
</dbReference>
<feature type="compositionally biased region" description="Low complexity" evidence="1">
    <location>
        <begin position="337"/>
        <end position="352"/>
    </location>
</feature>
<feature type="compositionally biased region" description="Low complexity" evidence="1">
    <location>
        <begin position="293"/>
        <end position="309"/>
    </location>
</feature>
<organism evidence="2 3">
    <name type="scientific">Chrysochromulina tobinii</name>
    <dbReference type="NCBI Taxonomy" id="1460289"/>
    <lineage>
        <taxon>Eukaryota</taxon>
        <taxon>Haptista</taxon>
        <taxon>Haptophyta</taxon>
        <taxon>Prymnesiophyceae</taxon>
        <taxon>Prymnesiales</taxon>
        <taxon>Chrysochromulinaceae</taxon>
        <taxon>Chrysochromulina</taxon>
    </lineage>
</organism>